<evidence type="ECO:0000313" key="3">
    <source>
        <dbReference type="EMBL" id="SPF45706.1"/>
    </source>
</evidence>
<sequence>MLPVSFTRTIVRTLDWVSQRTLQSDGKPPHLRVGTRGEEDTYFHLRKLGYVIVARNFRSPRCRGEIDLIGWDADILCFIEVKTRTSRDVKPPEAAVDRHKRREVAAVAREYLRRLPPSCQWRFDIVSVYYTSSTSCPQIEVFRNASLAE</sequence>
<dbReference type="Proteomes" id="UP000238701">
    <property type="component" value="Unassembled WGS sequence"/>
</dbReference>
<dbReference type="PANTHER" id="PTHR34039:SF1">
    <property type="entry name" value="UPF0102 PROTEIN YRAN"/>
    <property type="match status" value="1"/>
</dbReference>
<evidence type="ECO:0000256" key="1">
    <source>
        <dbReference type="ARBA" id="ARBA00006738"/>
    </source>
</evidence>
<reference evidence="4" key="1">
    <citation type="submission" date="2018-02" db="EMBL/GenBank/DDBJ databases">
        <authorList>
            <person name="Hausmann B."/>
        </authorList>
    </citation>
    <scope>NUCLEOTIDE SEQUENCE [LARGE SCALE GENOMIC DNA]</scope>
    <source>
        <strain evidence="4">Peat soil MAG SbA1</strain>
    </source>
</reference>
<organism evidence="3 4">
    <name type="scientific">Candidatus Sulfotelmatobacter kueseliae</name>
    <dbReference type="NCBI Taxonomy" id="2042962"/>
    <lineage>
        <taxon>Bacteria</taxon>
        <taxon>Pseudomonadati</taxon>
        <taxon>Acidobacteriota</taxon>
        <taxon>Terriglobia</taxon>
        <taxon>Terriglobales</taxon>
        <taxon>Candidatus Korobacteraceae</taxon>
        <taxon>Candidatus Sulfotelmatobacter</taxon>
    </lineage>
</organism>
<evidence type="ECO:0000313" key="4">
    <source>
        <dbReference type="Proteomes" id="UP000238701"/>
    </source>
</evidence>
<name>A0A2U3L198_9BACT</name>
<dbReference type="SUPFAM" id="SSF52980">
    <property type="entry name" value="Restriction endonuclease-like"/>
    <property type="match status" value="1"/>
</dbReference>
<dbReference type="EMBL" id="OMOD01000156">
    <property type="protein sequence ID" value="SPF45706.1"/>
    <property type="molecule type" value="Genomic_DNA"/>
</dbReference>
<dbReference type="Gene3D" id="3.40.1350.10">
    <property type="match status" value="1"/>
</dbReference>
<dbReference type="GO" id="GO:0003676">
    <property type="term" value="F:nucleic acid binding"/>
    <property type="evidence" value="ECO:0007669"/>
    <property type="project" value="InterPro"/>
</dbReference>
<evidence type="ECO:0000256" key="2">
    <source>
        <dbReference type="HAMAP-Rule" id="MF_00048"/>
    </source>
</evidence>
<gene>
    <name evidence="3" type="ORF">SBA1_600009</name>
</gene>
<dbReference type="Pfam" id="PF02021">
    <property type="entry name" value="UPF0102"/>
    <property type="match status" value="1"/>
</dbReference>
<dbReference type="HAMAP" id="MF_00048">
    <property type="entry name" value="UPF0102"/>
    <property type="match status" value="1"/>
</dbReference>
<proteinExistence type="inferred from homology"/>
<protein>
    <recommendedName>
        <fullName evidence="2">UPF0102 protein SBA1_600009</fullName>
    </recommendedName>
</protein>
<dbReference type="PANTHER" id="PTHR34039">
    <property type="entry name" value="UPF0102 PROTEIN YRAN"/>
    <property type="match status" value="1"/>
</dbReference>
<dbReference type="OrthoDB" id="9802516at2"/>
<dbReference type="AlphaFoldDB" id="A0A2U3L198"/>
<dbReference type="InterPro" id="IPR003509">
    <property type="entry name" value="UPF0102_YraN-like"/>
</dbReference>
<comment type="similarity">
    <text evidence="1 2">Belongs to the UPF0102 family.</text>
</comment>
<accession>A0A2U3L198</accession>
<dbReference type="InterPro" id="IPR011335">
    <property type="entry name" value="Restrct_endonuc-II-like"/>
</dbReference>
<dbReference type="InterPro" id="IPR011856">
    <property type="entry name" value="tRNA_endonuc-like_dom_sf"/>
</dbReference>